<proteinExistence type="predicted"/>
<name>A0A5C6VW24_9BACI</name>
<gene>
    <name evidence="1" type="ORF">FS935_15330</name>
</gene>
<keyword evidence="2" id="KW-1185">Reference proteome</keyword>
<dbReference type="Proteomes" id="UP000321363">
    <property type="component" value="Unassembled WGS sequence"/>
</dbReference>
<sequence length="365" mass="41887">MQKQTLGFLIINKKHENTYITEIAKRSEFFNIDCVRFEPMSIDPDSLLINGEKFDQPSQQWINSSFPIPSFIYDRCFYNSHHASKKGKPIVEWLKKNPTTTFLGFGLPDKWKIYTSLRGQQTIDSYLPQTELLNDPIQVIKHLKVSGPCILKPINGSRGVGIIAVKQDSENITITYHKGHDKKTKNFSTLKDLSKWCEKLISQQAYLLQPLLPLTDANNYPFDIRLFLQKDQNGEWNLIEKGIRKGYHGSFLSNLNSGGDPLSFADWSQSLTYKQKYLLEDELATIIHSLPPLLEKQFKQLFEIGVDIGYAQDGSIWILDINSKPGRKTFTKTNPKLKERLYNAPLKYCQFLSNDTTAKGVEIND</sequence>
<accession>A0A5C6VW24</accession>
<dbReference type="AlphaFoldDB" id="A0A5C6VW24"/>
<comment type="caution">
    <text evidence="1">The sequence shown here is derived from an EMBL/GenBank/DDBJ whole genome shotgun (WGS) entry which is preliminary data.</text>
</comment>
<evidence type="ECO:0000313" key="2">
    <source>
        <dbReference type="Proteomes" id="UP000321363"/>
    </source>
</evidence>
<dbReference type="OrthoDB" id="7869153at2"/>
<dbReference type="Gene3D" id="3.30.470.20">
    <property type="entry name" value="ATP-grasp fold, B domain"/>
    <property type="match status" value="1"/>
</dbReference>
<protein>
    <submittedName>
        <fullName evidence="1">YheC/YheD family protein</fullName>
    </submittedName>
</protein>
<evidence type="ECO:0000313" key="1">
    <source>
        <dbReference type="EMBL" id="TXC89736.1"/>
    </source>
</evidence>
<dbReference type="SUPFAM" id="SSF56059">
    <property type="entry name" value="Glutathione synthetase ATP-binding domain-like"/>
    <property type="match status" value="1"/>
</dbReference>
<reference evidence="1 2" key="1">
    <citation type="journal article" date="2005" name="Int. J. Syst. Evol. Microbiol.">
        <title>Bacillus litoralis sp. nov., isolated from a tidal flat of the Yellow Sea in Korea.</title>
        <authorList>
            <person name="Yoon J.H."/>
            <person name="Oh T.K."/>
        </authorList>
    </citation>
    <scope>NUCLEOTIDE SEQUENCE [LARGE SCALE GENOMIC DNA]</scope>
    <source>
        <strain evidence="1 2">SW-211</strain>
    </source>
</reference>
<dbReference type="RefSeq" id="WP_146949534.1">
    <property type="nucleotide sequence ID" value="NZ_VOQF01000008.1"/>
</dbReference>
<dbReference type="InterPro" id="IPR026838">
    <property type="entry name" value="YheC/D"/>
</dbReference>
<dbReference type="Pfam" id="PF14398">
    <property type="entry name" value="ATPgrasp_YheCD"/>
    <property type="match status" value="1"/>
</dbReference>
<dbReference type="EMBL" id="VOQF01000008">
    <property type="protein sequence ID" value="TXC89736.1"/>
    <property type="molecule type" value="Genomic_DNA"/>
</dbReference>
<organism evidence="1 2">
    <name type="scientific">Metabacillus litoralis</name>
    <dbReference type="NCBI Taxonomy" id="152268"/>
    <lineage>
        <taxon>Bacteria</taxon>
        <taxon>Bacillati</taxon>
        <taxon>Bacillota</taxon>
        <taxon>Bacilli</taxon>
        <taxon>Bacillales</taxon>
        <taxon>Bacillaceae</taxon>
        <taxon>Metabacillus</taxon>
    </lineage>
</organism>